<comment type="similarity">
    <text evidence="2 6">Belongs to the GDT1 family.</text>
</comment>
<dbReference type="GO" id="GO:0005794">
    <property type="term" value="C:Golgi apparatus"/>
    <property type="evidence" value="ECO:0007669"/>
    <property type="project" value="TreeGrafter"/>
</dbReference>
<keyword evidence="4 6" id="KW-1133">Transmembrane helix</keyword>
<evidence type="ECO:0000256" key="3">
    <source>
        <dbReference type="ARBA" id="ARBA00022692"/>
    </source>
</evidence>
<dbReference type="GO" id="GO:0016020">
    <property type="term" value="C:membrane"/>
    <property type="evidence" value="ECO:0007669"/>
    <property type="project" value="UniProtKB-SubCell"/>
</dbReference>
<keyword evidence="6" id="KW-0732">Signal</keyword>
<accession>A0A504Z7B3</accession>
<feature type="signal peptide" evidence="6">
    <location>
        <begin position="1"/>
        <end position="30"/>
    </location>
</feature>
<feature type="chain" id="PRO_5021504405" description="GDT1 family protein" evidence="6">
    <location>
        <begin position="31"/>
        <end position="147"/>
    </location>
</feature>
<protein>
    <recommendedName>
        <fullName evidence="6">GDT1 family protein</fullName>
    </recommendedName>
</protein>
<dbReference type="PROSITE" id="PS01214">
    <property type="entry name" value="UPF0016"/>
    <property type="match status" value="1"/>
</dbReference>
<dbReference type="PANTHER" id="PTHR12608:SF1">
    <property type="entry name" value="TRANSMEMBRANE PROTEIN 165"/>
    <property type="match status" value="1"/>
</dbReference>
<dbReference type="AlphaFoldDB" id="A0A504Z7B3"/>
<keyword evidence="8" id="KW-1185">Reference proteome</keyword>
<dbReference type="GO" id="GO:0032468">
    <property type="term" value="P:Golgi calcium ion homeostasis"/>
    <property type="evidence" value="ECO:0007669"/>
    <property type="project" value="TreeGrafter"/>
</dbReference>
<keyword evidence="5 6" id="KW-0472">Membrane</keyword>
<dbReference type="GO" id="GO:0005384">
    <property type="term" value="F:manganese ion transmembrane transporter activity"/>
    <property type="evidence" value="ECO:0007669"/>
    <property type="project" value="TreeGrafter"/>
</dbReference>
<keyword evidence="3 6" id="KW-0812">Transmembrane</keyword>
<evidence type="ECO:0000313" key="7">
    <source>
        <dbReference type="EMBL" id="TPP66607.1"/>
    </source>
</evidence>
<dbReference type="PANTHER" id="PTHR12608">
    <property type="entry name" value="TRANSMEMBRANE PROTEIN HTP-1 RELATED"/>
    <property type="match status" value="1"/>
</dbReference>
<gene>
    <name evidence="7" type="ORF">FGIG_08029</name>
</gene>
<dbReference type="STRING" id="46835.A0A504Z7B3"/>
<dbReference type="InterPro" id="IPR001727">
    <property type="entry name" value="GDT1-like"/>
</dbReference>
<comment type="caution">
    <text evidence="6">Lacks conserved residue(s) required for the propagation of feature annotation.</text>
</comment>
<evidence type="ECO:0000256" key="5">
    <source>
        <dbReference type="ARBA" id="ARBA00023136"/>
    </source>
</evidence>
<dbReference type="GO" id="GO:0015085">
    <property type="term" value="F:calcium ion transmembrane transporter activity"/>
    <property type="evidence" value="ECO:0007669"/>
    <property type="project" value="TreeGrafter"/>
</dbReference>
<dbReference type="Proteomes" id="UP000316759">
    <property type="component" value="Unassembled WGS sequence"/>
</dbReference>
<dbReference type="GO" id="GO:0032472">
    <property type="term" value="P:Golgi calcium ion transport"/>
    <property type="evidence" value="ECO:0007669"/>
    <property type="project" value="TreeGrafter"/>
</dbReference>
<comment type="subcellular location">
    <subcellularLocation>
        <location evidence="1 6">Membrane</location>
        <topology evidence="1 6">Multi-pass membrane protein</topology>
    </subcellularLocation>
</comment>
<comment type="caution">
    <text evidence="7">The sequence shown here is derived from an EMBL/GenBank/DDBJ whole genome shotgun (WGS) entry which is preliminary data.</text>
</comment>
<proteinExistence type="inferred from homology"/>
<dbReference type="Pfam" id="PF01169">
    <property type="entry name" value="GDT1"/>
    <property type="match status" value="1"/>
</dbReference>
<dbReference type="EMBL" id="SUNJ01001600">
    <property type="protein sequence ID" value="TPP66607.1"/>
    <property type="molecule type" value="Genomic_DNA"/>
</dbReference>
<dbReference type="OrthoDB" id="442680at2759"/>
<reference evidence="7 8" key="1">
    <citation type="submission" date="2019-04" db="EMBL/GenBank/DDBJ databases">
        <title>Annotation for the trematode Fasciola gigantica.</title>
        <authorList>
            <person name="Choi Y.-J."/>
        </authorList>
    </citation>
    <scope>NUCLEOTIDE SEQUENCE [LARGE SCALE GENOMIC DNA]</scope>
    <source>
        <strain evidence="7">Uganda_cow_1</strain>
    </source>
</reference>
<feature type="transmembrane region" description="Helical" evidence="6">
    <location>
        <begin position="62"/>
        <end position="85"/>
    </location>
</feature>
<evidence type="ECO:0000256" key="4">
    <source>
        <dbReference type="ARBA" id="ARBA00022989"/>
    </source>
</evidence>
<sequence length="147" mass="16426">MAMQSIRGLFFFSTVALVLVFASSISKVENVEQLHHGEAVRKVHEEGEAVPQQFWDRFFNGFYASLYVIIISELGDKTFFIAAIMSMQHSRCLVYSGAMGALATMTILSAMLGYATTVVPRKLTYYTSGILFLLFGLKMLYDGILDI</sequence>
<organism evidence="7 8">
    <name type="scientific">Fasciola gigantica</name>
    <name type="common">Giant liver fluke</name>
    <dbReference type="NCBI Taxonomy" id="46835"/>
    <lineage>
        <taxon>Eukaryota</taxon>
        <taxon>Metazoa</taxon>
        <taxon>Spiralia</taxon>
        <taxon>Lophotrochozoa</taxon>
        <taxon>Platyhelminthes</taxon>
        <taxon>Trematoda</taxon>
        <taxon>Digenea</taxon>
        <taxon>Plagiorchiida</taxon>
        <taxon>Echinostomata</taxon>
        <taxon>Echinostomatoidea</taxon>
        <taxon>Fasciolidae</taxon>
        <taxon>Fasciola</taxon>
    </lineage>
</organism>
<evidence type="ECO:0000256" key="6">
    <source>
        <dbReference type="RuleBase" id="RU365102"/>
    </source>
</evidence>
<dbReference type="InterPro" id="IPR049555">
    <property type="entry name" value="GDT1-like_CS"/>
</dbReference>
<evidence type="ECO:0000256" key="2">
    <source>
        <dbReference type="ARBA" id="ARBA00009190"/>
    </source>
</evidence>
<name>A0A504Z7B3_FASGI</name>
<evidence type="ECO:0000256" key="1">
    <source>
        <dbReference type="ARBA" id="ARBA00004141"/>
    </source>
</evidence>
<evidence type="ECO:0000313" key="8">
    <source>
        <dbReference type="Proteomes" id="UP000316759"/>
    </source>
</evidence>
<feature type="transmembrane region" description="Helical" evidence="6">
    <location>
        <begin position="123"/>
        <end position="141"/>
    </location>
</feature>
<feature type="transmembrane region" description="Helical" evidence="6">
    <location>
        <begin position="92"/>
        <end position="117"/>
    </location>
</feature>